<dbReference type="OrthoDB" id="3156934at2759"/>
<evidence type="ECO:0000313" key="3">
    <source>
        <dbReference type="Proteomes" id="UP000027195"/>
    </source>
</evidence>
<dbReference type="AlphaFoldDB" id="A0A067MW91"/>
<dbReference type="HOGENOM" id="CLU_024199_1_2_1"/>
<accession>A0A067MW91</accession>
<dbReference type="Gene3D" id="1.20.1280.50">
    <property type="match status" value="1"/>
</dbReference>
<dbReference type="InParanoid" id="A0A067MW91"/>
<feature type="domain" description="F-box" evidence="1">
    <location>
        <begin position="113"/>
        <end position="167"/>
    </location>
</feature>
<dbReference type="SUPFAM" id="SSF52047">
    <property type="entry name" value="RNI-like"/>
    <property type="match status" value="1"/>
</dbReference>
<evidence type="ECO:0000313" key="2">
    <source>
        <dbReference type="EMBL" id="KDQ20023.1"/>
    </source>
</evidence>
<dbReference type="Gene3D" id="3.80.10.10">
    <property type="entry name" value="Ribonuclease Inhibitor"/>
    <property type="match status" value="1"/>
</dbReference>
<sequence length="610" mass="68509">MYADIPNREANYKSAKLESAALNGVSELLRVLCRQIQQNFGAEMDAIIRLPYSHGACSPRSGYSNESSRERIDREYYAVVGARDLMVRNTIALCNQQLSDIKTRRNNLSPAYRLPTELLTIIFEYTTLPPINYTRWRQSRFTLLSISHVSKLWREIAINTPTLWSKFDVFNIGQPFANVCFARSKNTLLDLELYDETEAAWDSGTFDDHLRSQRGQMLARQRRLAEDPLLYRDLMAHMPRWRSLKLAYEHLGQLSPLSAPAPHLEVFHLNNANNSDYADYRHSLPCDIFDGRAPRLRDLKANHVYVSLAHPIITSLTSLCLKGIDYTCSSVHELLRALERCPLLERLELARLLLPFPDETTPTSAPIALPNLRDVVFVSLHPVIICRILSSVVLPPTSRLKLLLRNPADLVTIFASNTPHLEHFSRIRSLFLDVDDASRFRVRARASDEDADYLLDVRVGKSWGRGGGVDTILRALGKGVGVLSNVEIFSINTRGCVPSTSALTEVLSAYSTVTHLSLGSIPCGRLEALLATSTARPCPVLRNLRIHDWDDTACALVRVVESRRKAVVEQGEASLQTLELENCVSVDGNFVLDLESLGVEVTVKRSPIEV</sequence>
<dbReference type="InterPro" id="IPR032675">
    <property type="entry name" value="LRR_dom_sf"/>
</dbReference>
<name>A0A067MW91_BOTB1</name>
<dbReference type="STRING" id="930990.A0A067MW91"/>
<dbReference type="InterPro" id="IPR001810">
    <property type="entry name" value="F-box_dom"/>
</dbReference>
<dbReference type="Proteomes" id="UP000027195">
    <property type="component" value="Unassembled WGS sequence"/>
</dbReference>
<keyword evidence="3" id="KW-1185">Reference proteome</keyword>
<protein>
    <recommendedName>
        <fullName evidence="1">F-box domain-containing protein</fullName>
    </recommendedName>
</protein>
<dbReference type="Pfam" id="PF12937">
    <property type="entry name" value="F-box-like"/>
    <property type="match status" value="1"/>
</dbReference>
<organism evidence="2 3">
    <name type="scientific">Botryobasidium botryosum (strain FD-172 SS1)</name>
    <dbReference type="NCBI Taxonomy" id="930990"/>
    <lineage>
        <taxon>Eukaryota</taxon>
        <taxon>Fungi</taxon>
        <taxon>Dikarya</taxon>
        <taxon>Basidiomycota</taxon>
        <taxon>Agaricomycotina</taxon>
        <taxon>Agaricomycetes</taxon>
        <taxon>Cantharellales</taxon>
        <taxon>Botryobasidiaceae</taxon>
        <taxon>Botryobasidium</taxon>
    </lineage>
</organism>
<reference evidence="3" key="1">
    <citation type="journal article" date="2014" name="Proc. Natl. Acad. Sci. U.S.A.">
        <title>Extensive sampling of basidiomycete genomes demonstrates inadequacy of the white-rot/brown-rot paradigm for wood decay fungi.</title>
        <authorList>
            <person name="Riley R."/>
            <person name="Salamov A.A."/>
            <person name="Brown D.W."/>
            <person name="Nagy L.G."/>
            <person name="Floudas D."/>
            <person name="Held B.W."/>
            <person name="Levasseur A."/>
            <person name="Lombard V."/>
            <person name="Morin E."/>
            <person name="Otillar R."/>
            <person name="Lindquist E.A."/>
            <person name="Sun H."/>
            <person name="LaButti K.M."/>
            <person name="Schmutz J."/>
            <person name="Jabbour D."/>
            <person name="Luo H."/>
            <person name="Baker S.E."/>
            <person name="Pisabarro A.G."/>
            <person name="Walton J.D."/>
            <person name="Blanchette R.A."/>
            <person name="Henrissat B."/>
            <person name="Martin F."/>
            <person name="Cullen D."/>
            <person name="Hibbett D.S."/>
            <person name="Grigoriev I.V."/>
        </authorList>
    </citation>
    <scope>NUCLEOTIDE SEQUENCE [LARGE SCALE GENOMIC DNA]</scope>
    <source>
        <strain evidence="3">FD-172 SS1</strain>
    </source>
</reference>
<evidence type="ECO:0000259" key="1">
    <source>
        <dbReference type="Pfam" id="PF12937"/>
    </source>
</evidence>
<gene>
    <name evidence="2" type="ORF">BOTBODRAFT_142645</name>
</gene>
<dbReference type="EMBL" id="KL198018">
    <property type="protein sequence ID" value="KDQ20023.1"/>
    <property type="molecule type" value="Genomic_DNA"/>
</dbReference>
<dbReference type="InterPro" id="IPR036047">
    <property type="entry name" value="F-box-like_dom_sf"/>
</dbReference>
<dbReference type="SUPFAM" id="SSF81383">
    <property type="entry name" value="F-box domain"/>
    <property type="match status" value="1"/>
</dbReference>
<proteinExistence type="predicted"/>